<feature type="region of interest" description="Disordered" evidence="1">
    <location>
        <begin position="1"/>
        <end position="39"/>
    </location>
</feature>
<evidence type="ECO:0000313" key="2">
    <source>
        <dbReference type="EMBL" id="CAH9123895.1"/>
    </source>
</evidence>
<accession>A0AAV0EMC9</accession>
<protein>
    <submittedName>
        <fullName evidence="2">Uncharacterized protein</fullName>
    </submittedName>
</protein>
<proteinExistence type="predicted"/>
<dbReference type="AlphaFoldDB" id="A0AAV0EMC9"/>
<feature type="non-terminal residue" evidence="2">
    <location>
        <position position="120"/>
    </location>
</feature>
<evidence type="ECO:0000256" key="1">
    <source>
        <dbReference type="SAM" id="MobiDB-lite"/>
    </source>
</evidence>
<evidence type="ECO:0000313" key="3">
    <source>
        <dbReference type="Proteomes" id="UP001152523"/>
    </source>
</evidence>
<organism evidence="2 3">
    <name type="scientific">Cuscuta epithymum</name>
    <dbReference type="NCBI Taxonomy" id="186058"/>
    <lineage>
        <taxon>Eukaryota</taxon>
        <taxon>Viridiplantae</taxon>
        <taxon>Streptophyta</taxon>
        <taxon>Embryophyta</taxon>
        <taxon>Tracheophyta</taxon>
        <taxon>Spermatophyta</taxon>
        <taxon>Magnoliopsida</taxon>
        <taxon>eudicotyledons</taxon>
        <taxon>Gunneridae</taxon>
        <taxon>Pentapetalae</taxon>
        <taxon>asterids</taxon>
        <taxon>lamiids</taxon>
        <taxon>Solanales</taxon>
        <taxon>Convolvulaceae</taxon>
        <taxon>Cuscuteae</taxon>
        <taxon>Cuscuta</taxon>
        <taxon>Cuscuta subgen. Cuscuta</taxon>
    </lineage>
</organism>
<reference evidence="2" key="1">
    <citation type="submission" date="2022-07" db="EMBL/GenBank/DDBJ databases">
        <authorList>
            <person name="Macas J."/>
            <person name="Novak P."/>
            <person name="Neumann P."/>
        </authorList>
    </citation>
    <scope>NUCLEOTIDE SEQUENCE</scope>
</reference>
<dbReference type="EMBL" id="CAMAPF010000933">
    <property type="protein sequence ID" value="CAH9123895.1"/>
    <property type="molecule type" value="Genomic_DNA"/>
</dbReference>
<gene>
    <name evidence="2" type="ORF">CEPIT_LOCUS25578</name>
</gene>
<feature type="region of interest" description="Disordered" evidence="1">
    <location>
        <begin position="61"/>
        <end position="120"/>
    </location>
</feature>
<keyword evidence="3" id="KW-1185">Reference proteome</keyword>
<feature type="compositionally biased region" description="Polar residues" evidence="1">
    <location>
        <begin position="9"/>
        <end position="19"/>
    </location>
</feature>
<comment type="caution">
    <text evidence="2">The sequence shown here is derived from an EMBL/GenBank/DDBJ whole genome shotgun (WGS) entry which is preliminary data.</text>
</comment>
<name>A0AAV0EMC9_9ASTE</name>
<sequence>MRGAERSLYETSDQASPSAMQVDAEPLPKSSGLELPAISEGKRGAAMRFVRVSRGARPCMHAEEATGQQVDVPPETVPARRTTTPEAQQLSVPGRVRAQHVDVSDSDDDSGARGDPSLWW</sequence>
<feature type="compositionally biased region" description="Polar residues" evidence="1">
    <location>
        <begin position="81"/>
        <end position="91"/>
    </location>
</feature>
<dbReference type="Proteomes" id="UP001152523">
    <property type="component" value="Unassembled WGS sequence"/>
</dbReference>